<keyword evidence="2" id="KW-0614">Plasmid</keyword>
<dbReference type="HOGENOM" id="CLU_1320053_0_0_5"/>
<proteinExistence type="predicted"/>
<dbReference type="Proteomes" id="UP000002256">
    <property type="component" value="Plasmid pR132503"/>
</dbReference>
<geneLocation type="plasmid" evidence="2 3">
    <name>pR132503</name>
</geneLocation>
<organism evidence="2 3">
    <name type="scientific">Rhizobium leguminosarum bv. trifolii (strain WSM1325)</name>
    <dbReference type="NCBI Taxonomy" id="395491"/>
    <lineage>
        <taxon>Bacteria</taxon>
        <taxon>Pseudomonadati</taxon>
        <taxon>Pseudomonadota</taxon>
        <taxon>Alphaproteobacteria</taxon>
        <taxon>Hyphomicrobiales</taxon>
        <taxon>Rhizobiaceae</taxon>
        <taxon>Rhizobium/Agrobacterium group</taxon>
        <taxon>Rhizobium</taxon>
    </lineage>
</organism>
<sequence>MLTAAITGNFASTFFGQTRPNSDVPCSILGINTGLEKQETTSLALRWVTSLSHCPPLNRMRLDFAGLGRADPKFCAEAWSLSSNHRAIVAAIPRPPFAIRPAGGPHECRVRISHNEAARPARKQFVKHGNVQSMIVPRTGELLAGRPSKIHRRLKKSKGANSWLTSIYRLLRSEKVTVPIKSNANSRWSPHLPGFSKRHAPPAGTHST</sequence>
<dbReference type="KEGG" id="rlg:Rleg_5550"/>
<evidence type="ECO:0000313" key="2">
    <source>
        <dbReference type="EMBL" id="ACS60366.1"/>
    </source>
</evidence>
<dbReference type="EMBL" id="CP001625">
    <property type="protein sequence ID" value="ACS60366.1"/>
    <property type="molecule type" value="Genomic_DNA"/>
</dbReference>
<evidence type="ECO:0000256" key="1">
    <source>
        <dbReference type="SAM" id="MobiDB-lite"/>
    </source>
</evidence>
<accession>C6B8X8</accession>
<reference evidence="2 3" key="1">
    <citation type="journal article" date="2010" name="Stand. Genomic Sci.">
        <title>Complete genome sequence of Rhizobium leguminosarum bv. trifolii strain WSM1325, an effective microsymbiont of annual Mediterranean clovers.</title>
        <authorList>
            <person name="Reeve W."/>
            <person name="O'Hara G."/>
            <person name="Chain P."/>
            <person name="Ardley J."/>
            <person name="Brau L."/>
            <person name="Nandesena K."/>
            <person name="Tiwari R."/>
            <person name="Copeland A."/>
            <person name="Nolan M."/>
            <person name="Han C."/>
            <person name="Brettin T."/>
            <person name="Land M."/>
            <person name="Ovchinikova G."/>
            <person name="Ivanova N."/>
            <person name="Mavromatis K."/>
            <person name="Markowitz V."/>
            <person name="Kyrpides N."/>
            <person name="Melino V."/>
            <person name="Denton M."/>
            <person name="Yates R."/>
            <person name="Howieson J."/>
        </authorList>
    </citation>
    <scope>NUCLEOTIDE SEQUENCE [LARGE SCALE GENOMIC DNA]</scope>
    <source>
        <strain evidence="3">WSM1325</strain>
        <plasmid evidence="3">Plasmid pR132503</plasmid>
    </source>
</reference>
<protein>
    <submittedName>
        <fullName evidence="2">Uncharacterized protein</fullName>
    </submittedName>
</protein>
<evidence type="ECO:0000313" key="3">
    <source>
        <dbReference type="Proteomes" id="UP000002256"/>
    </source>
</evidence>
<dbReference type="AlphaFoldDB" id="C6B8X8"/>
<feature type="region of interest" description="Disordered" evidence="1">
    <location>
        <begin position="184"/>
        <end position="208"/>
    </location>
</feature>
<gene>
    <name evidence="2" type="ordered locus">Rleg_5550</name>
</gene>
<name>C6B8X8_RHILS</name>